<name>A0A5B8RF22_9ZZZZ</name>
<sequence length="199" mass="21652">MAFAERLAELKKHRKAPSRDRQNRQNPPSVSFVSPERGAYPKNSEPTAPCPTCGGGDYYEADGWHCTRCQPPTEAPSRWLVVPGGTVPDGAAQDVDAVLHRAVAGTPVAVETLRAALDDDDVVEITHGRLSVAEVRAFAETLDQWPVEPPEAVTCATCTHYRRSEHHPHLGTCAAGVIPGGAAGLWDTDRRHCPHWRQP</sequence>
<dbReference type="EMBL" id="MN079126">
    <property type="protein sequence ID" value="QEA06132.1"/>
    <property type="molecule type" value="Genomic_DNA"/>
</dbReference>
<proteinExistence type="predicted"/>
<dbReference type="AlphaFoldDB" id="A0A5B8RF22"/>
<evidence type="ECO:0000256" key="1">
    <source>
        <dbReference type="SAM" id="MobiDB-lite"/>
    </source>
</evidence>
<organism evidence="2">
    <name type="scientific">uncultured organism</name>
    <dbReference type="NCBI Taxonomy" id="155900"/>
    <lineage>
        <taxon>unclassified sequences</taxon>
        <taxon>environmental samples</taxon>
    </lineage>
</organism>
<feature type="compositionally biased region" description="Basic and acidic residues" evidence="1">
    <location>
        <begin position="1"/>
        <end position="10"/>
    </location>
</feature>
<protein>
    <submittedName>
        <fullName evidence="2">Uncharacterized protein</fullName>
    </submittedName>
</protein>
<gene>
    <name evidence="2" type="ORF">KBTEX_02462</name>
</gene>
<reference evidence="2" key="1">
    <citation type="submission" date="2019-06" db="EMBL/GenBank/DDBJ databases">
        <authorList>
            <person name="Murdoch R.W."/>
            <person name="Fathepure B."/>
        </authorList>
    </citation>
    <scope>NUCLEOTIDE SEQUENCE</scope>
</reference>
<accession>A0A5B8RF22</accession>
<feature type="region of interest" description="Disordered" evidence="1">
    <location>
        <begin position="1"/>
        <end position="50"/>
    </location>
</feature>
<evidence type="ECO:0000313" key="2">
    <source>
        <dbReference type="EMBL" id="QEA06132.1"/>
    </source>
</evidence>